<keyword evidence="5 10" id="KW-0276">Fatty acid metabolism</keyword>
<dbReference type="GO" id="GO:0034626">
    <property type="term" value="P:fatty acid elongation, polyunsaturated fatty acid"/>
    <property type="evidence" value="ECO:0007669"/>
    <property type="project" value="TreeGrafter"/>
</dbReference>
<gene>
    <name evidence="11" type="primary">106090379</name>
</gene>
<feature type="transmembrane region" description="Helical" evidence="10">
    <location>
        <begin position="206"/>
        <end position="227"/>
    </location>
</feature>
<evidence type="ECO:0000313" key="11">
    <source>
        <dbReference type="EnsemblMetazoa" id="SCAU000367-PA"/>
    </source>
</evidence>
<feature type="transmembrane region" description="Helical" evidence="10">
    <location>
        <begin position="149"/>
        <end position="167"/>
    </location>
</feature>
<sequence>MFYLLRVIRDLTAQLYEEHADPRVKDWPLVYSPLPPATIVAFYLLFVLKYGPKWMEKREAFQLKYIMQFYNIVQVLANLFLFVYGIPNTYGHKDFSFRCQPTTPTNTEPWMMRCLYATYGYYLTKYLDLLDTVFIVLRKKNQQVTFLHVYHHAGMVFGVHVYMTFLPGSHATMLGIINLLVHTVMYSYYFVASVRPSAATVWWKRYITQLQLFQFAYLIFHFLQVVLNNSCGYPISVAFTGFMQNIFMFVMFFEFYYRTYMKGDKRKAKTPINDEKQDELKSS</sequence>
<keyword evidence="6 10" id="KW-1133">Transmembrane helix</keyword>
<evidence type="ECO:0000256" key="7">
    <source>
        <dbReference type="ARBA" id="ARBA00023098"/>
    </source>
</evidence>
<evidence type="ECO:0000256" key="10">
    <source>
        <dbReference type="RuleBase" id="RU361115"/>
    </source>
</evidence>
<feature type="transmembrane region" description="Helical" evidence="10">
    <location>
        <begin position="29"/>
        <end position="48"/>
    </location>
</feature>
<keyword evidence="4 10" id="KW-0812">Transmembrane</keyword>
<dbReference type="InterPro" id="IPR002076">
    <property type="entry name" value="ELO_fam"/>
</dbReference>
<keyword evidence="7 10" id="KW-0443">Lipid metabolism</keyword>
<evidence type="ECO:0000256" key="9">
    <source>
        <dbReference type="ARBA" id="ARBA00023160"/>
    </source>
</evidence>
<keyword evidence="9 10" id="KW-0275">Fatty acid biosynthesis</keyword>
<evidence type="ECO:0000256" key="5">
    <source>
        <dbReference type="ARBA" id="ARBA00022832"/>
    </source>
</evidence>
<evidence type="ECO:0000256" key="4">
    <source>
        <dbReference type="ARBA" id="ARBA00022692"/>
    </source>
</evidence>
<evidence type="ECO:0000256" key="6">
    <source>
        <dbReference type="ARBA" id="ARBA00022989"/>
    </source>
</evidence>
<dbReference type="GO" id="GO:0019367">
    <property type="term" value="P:fatty acid elongation, saturated fatty acid"/>
    <property type="evidence" value="ECO:0007669"/>
    <property type="project" value="TreeGrafter"/>
</dbReference>
<evidence type="ECO:0000256" key="3">
    <source>
        <dbReference type="ARBA" id="ARBA00022679"/>
    </source>
</evidence>
<dbReference type="GO" id="GO:0042761">
    <property type="term" value="P:very long-chain fatty acid biosynthetic process"/>
    <property type="evidence" value="ECO:0007669"/>
    <property type="project" value="TreeGrafter"/>
</dbReference>
<evidence type="ECO:0000256" key="8">
    <source>
        <dbReference type="ARBA" id="ARBA00023136"/>
    </source>
</evidence>
<proteinExistence type="inferred from homology"/>
<dbReference type="STRING" id="35570.A0A1I8NML5"/>
<dbReference type="GO" id="GO:0009922">
    <property type="term" value="F:fatty acid elongase activity"/>
    <property type="evidence" value="ECO:0007669"/>
    <property type="project" value="UniProtKB-EC"/>
</dbReference>
<keyword evidence="12" id="KW-1185">Reference proteome</keyword>
<dbReference type="KEGG" id="scac:106090379"/>
<feature type="transmembrane region" description="Helical" evidence="10">
    <location>
        <begin position="69"/>
        <end position="87"/>
    </location>
</feature>
<dbReference type="VEuPathDB" id="VectorBase:SCAU000367"/>
<dbReference type="EnsemblMetazoa" id="SCAU000367-RA">
    <property type="protein sequence ID" value="SCAU000367-PA"/>
    <property type="gene ID" value="SCAU000367"/>
</dbReference>
<dbReference type="InterPro" id="IPR030457">
    <property type="entry name" value="ELO_CS"/>
</dbReference>
<evidence type="ECO:0000256" key="1">
    <source>
        <dbReference type="ARBA" id="ARBA00004141"/>
    </source>
</evidence>
<dbReference type="GO" id="GO:0034625">
    <property type="term" value="P:fatty acid elongation, monounsaturated fatty acid"/>
    <property type="evidence" value="ECO:0007669"/>
    <property type="project" value="TreeGrafter"/>
</dbReference>
<dbReference type="PROSITE" id="PS01188">
    <property type="entry name" value="ELO"/>
    <property type="match status" value="1"/>
</dbReference>
<dbReference type="EC" id="2.3.1.199" evidence="10"/>
<dbReference type="PANTHER" id="PTHR11157:SF116">
    <property type="entry name" value="ELONGATION OF VERY LONG CHAIN FATTY ACIDS PROTEIN-RELATED"/>
    <property type="match status" value="1"/>
</dbReference>
<feature type="transmembrane region" description="Helical" evidence="10">
    <location>
        <begin position="233"/>
        <end position="257"/>
    </location>
</feature>
<keyword evidence="2 10" id="KW-0444">Lipid biosynthesis</keyword>
<dbReference type="AlphaFoldDB" id="A0A1I8NML5"/>
<comment type="subcellular location">
    <subcellularLocation>
        <location evidence="1">Membrane</location>
        <topology evidence="1">Multi-pass membrane protein</topology>
    </subcellularLocation>
</comment>
<keyword evidence="3 10" id="KW-0808">Transferase</keyword>
<evidence type="ECO:0000313" key="12">
    <source>
        <dbReference type="Proteomes" id="UP000095300"/>
    </source>
</evidence>
<organism evidence="11 12">
    <name type="scientific">Stomoxys calcitrans</name>
    <name type="common">Stable fly</name>
    <name type="synonym">Conops calcitrans</name>
    <dbReference type="NCBI Taxonomy" id="35570"/>
    <lineage>
        <taxon>Eukaryota</taxon>
        <taxon>Metazoa</taxon>
        <taxon>Ecdysozoa</taxon>
        <taxon>Arthropoda</taxon>
        <taxon>Hexapoda</taxon>
        <taxon>Insecta</taxon>
        <taxon>Pterygota</taxon>
        <taxon>Neoptera</taxon>
        <taxon>Endopterygota</taxon>
        <taxon>Diptera</taxon>
        <taxon>Brachycera</taxon>
        <taxon>Muscomorpha</taxon>
        <taxon>Muscoidea</taxon>
        <taxon>Muscidae</taxon>
        <taxon>Stomoxys</taxon>
    </lineage>
</organism>
<dbReference type="OrthoDB" id="434092at2759"/>
<feature type="transmembrane region" description="Helical" evidence="10">
    <location>
        <begin position="173"/>
        <end position="194"/>
    </location>
</feature>
<comment type="catalytic activity">
    <reaction evidence="10">
        <text>a very-long-chain acyl-CoA + malonyl-CoA + H(+) = a very-long-chain 3-oxoacyl-CoA + CO2 + CoA</text>
        <dbReference type="Rhea" id="RHEA:32727"/>
        <dbReference type="ChEBI" id="CHEBI:15378"/>
        <dbReference type="ChEBI" id="CHEBI:16526"/>
        <dbReference type="ChEBI" id="CHEBI:57287"/>
        <dbReference type="ChEBI" id="CHEBI:57384"/>
        <dbReference type="ChEBI" id="CHEBI:90725"/>
        <dbReference type="ChEBI" id="CHEBI:90736"/>
        <dbReference type="EC" id="2.3.1.199"/>
    </reaction>
</comment>
<name>A0A1I8NML5_STOCA</name>
<dbReference type="GO" id="GO:0005789">
    <property type="term" value="C:endoplasmic reticulum membrane"/>
    <property type="evidence" value="ECO:0007669"/>
    <property type="project" value="TreeGrafter"/>
</dbReference>
<feature type="transmembrane region" description="Helical" evidence="10">
    <location>
        <begin position="119"/>
        <end position="137"/>
    </location>
</feature>
<accession>A0A1I8NML5</accession>
<reference evidence="11" key="1">
    <citation type="submission" date="2020-05" db="UniProtKB">
        <authorList>
            <consortium name="EnsemblMetazoa"/>
        </authorList>
    </citation>
    <scope>IDENTIFICATION</scope>
    <source>
        <strain evidence="11">USDA</strain>
    </source>
</reference>
<protein>
    <recommendedName>
        <fullName evidence="10">Elongation of very long chain fatty acids protein</fullName>
        <ecNumber evidence="10">2.3.1.199</ecNumber>
    </recommendedName>
    <alternativeName>
        <fullName evidence="10">Very-long-chain 3-oxoacyl-CoA synthase</fullName>
    </alternativeName>
</protein>
<dbReference type="Pfam" id="PF01151">
    <property type="entry name" value="ELO"/>
    <property type="match status" value="1"/>
</dbReference>
<dbReference type="GO" id="GO:0030148">
    <property type="term" value="P:sphingolipid biosynthetic process"/>
    <property type="evidence" value="ECO:0007669"/>
    <property type="project" value="TreeGrafter"/>
</dbReference>
<comment type="similarity">
    <text evidence="10">Belongs to the ELO family.</text>
</comment>
<keyword evidence="8 10" id="KW-0472">Membrane</keyword>
<evidence type="ECO:0000256" key="2">
    <source>
        <dbReference type="ARBA" id="ARBA00022516"/>
    </source>
</evidence>
<dbReference type="Proteomes" id="UP000095300">
    <property type="component" value="Unassembled WGS sequence"/>
</dbReference>
<dbReference type="PANTHER" id="PTHR11157">
    <property type="entry name" value="FATTY ACID ACYL TRANSFERASE-RELATED"/>
    <property type="match status" value="1"/>
</dbReference>